<comment type="caution">
    <text evidence="5">The sequence shown here is derived from an EMBL/GenBank/DDBJ whole genome shotgun (WGS) entry which is preliminary data.</text>
</comment>
<evidence type="ECO:0000256" key="1">
    <source>
        <dbReference type="ARBA" id="ARBA00023015"/>
    </source>
</evidence>
<dbReference type="PANTHER" id="PTHR24567:SF74">
    <property type="entry name" value="HTH-TYPE TRANSCRIPTIONAL REGULATOR ARCR"/>
    <property type="match status" value="1"/>
</dbReference>
<keyword evidence="1" id="KW-0805">Transcription regulation</keyword>
<gene>
    <name evidence="5" type="ORF">GCM10009416_51570</name>
</gene>
<keyword evidence="6" id="KW-1185">Reference proteome</keyword>
<evidence type="ECO:0000313" key="6">
    <source>
        <dbReference type="Proteomes" id="UP001501588"/>
    </source>
</evidence>
<dbReference type="EMBL" id="BAAAFZ010000125">
    <property type="protein sequence ID" value="GAA0608458.1"/>
    <property type="molecule type" value="Genomic_DNA"/>
</dbReference>
<evidence type="ECO:0000313" key="5">
    <source>
        <dbReference type="EMBL" id="GAA0608458.1"/>
    </source>
</evidence>
<evidence type="ECO:0000256" key="3">
    <source>
        <dbReference type="ARBA" id="ARBA00023163"/>
    </source>
</evidence>
<dbReference type="InterPro" id="IPR000595">
    <property type="entry name" value="cNMP-bd_dom"/>
</dbReference>
<dbReference type="PANTHER" id="PTHR24567">
    <property type="entry name" value="CRP FAMILY TRANSCRIPTIONAL REGULATORY PROTEIN"/>
    <property type="match status" value="1"/>
</dbReference>
<dbReference type="InterPro" id="IPR018490">
    <property type="entry name" value="cNMP-bd_dom_sf"/>
</dbReference>
<dbReference type="SUPFAM" id="SSF51206">
    <property type="entry name" value="cAMP-binding domain-like"/>
    <property type="match status" value="1"/>
</dbReference>
<organism evidence="5 6">
    <name type="scientific">Craurococcus roseus</name>
    <dbReference type="NCBI Taxonomy" id="77585"/>
    <lineage>
        <taxon>Bacteria</taxon>
        <taxon>Pseudomonadati</taxon>
        <taxon>Pseudomonadota</taxon>
        <taxon>Alphaproteobacteria</taxon>
        <taxon>Acetobacterales</taxon>
        <taxon>Acetobacteraceae</taxon>
        <taxon>Craurococcus</taxon>
    </lineage>
</organism>
<dbReference type="Pfam" id="PF13545">
    <property type="entry name" value="HTH_Crp_2"/>
    <property type="match status" value="1"/>
</dbReference>
<sequence length="245" mass="26214">MASLDQHQHRASVRNGLLAALPPGDLARLRPMLRPVELPFDGTLTPAGSEVDAVLFPETGMVSLLAALEDGEQVEVGIVGREGLVGLPLVFGDDRSLTEARVQQEGTALRMDAAALRDGMGGSAALRALLLRYALAFNTQVSLTAACNAFHVVEQRLARWLLTAHDRADGDEFPMTHDFLSLMLGVRRPGLSVAAGALQKAGLIQYARGRMAITDRHGLEAASCECYHAVRREFARLLGGESPPG</sequence>
<dbReference type="InterPro" id="IPR036388">
    <property type="entry name" value="WH-like_DNA-bd_sf"/>
</dbReference>
<dbReference type="Proteomes" id="UP001501588">
    <property type="component" value="Unassembled WGS sequence"/>
</dbReference>
<dbReference type="InterPro" id="IPR050397">
    <property type="entry name" value="Env_Response_Regulators"/>
</dbReference>
<dbReference type="SMART" id="SM00100">
    <property type="entry name" value="cNMP"/>
    <property type="match status" value="1"/>
</dbReference>
<name>A0ABP3RDK9_9PROT</name>
<dbReference type="Gene3D" id="2.60.120.10">
    <property type="entry name" value="Jelly Rolls"/>
    <property type="match status" value="1"/>
</dbReference>
<dbReference type="InterPro" id="IPR014710">
    <property type="entry name" value="RmlC-like_jellyroll"/>
</dbReference>
<dbReference type="RefSeq" id="WP_343898350.1">
    <property type="nucleotide sequence ID" value="NZ_BAAAFZ010000125.1"/>
</dbReference>
<keyword evidence="2" id="KW-0238">DNA-binding</keyword>
<dbReference type="Gene3D" id="1.10.10.10">
    <property type="entry name" value="Winged helix-like DNA-binding domain superfamily/Winged helix DNA-binding domain"/>
    <property type="match status" value="1"/>
</dbReference>
<protein>
    <submittedName>
        <fullName evidence="5">Crp/Fnr family transcriptional regulator</fullName>
    </submittedName>
</protein>
<evidence type="ECO:0000259" key="4">
    <source>
        <dbReference type="SMART" id="SM00100"/>
    </source>
</evidence>
<feature type="domain" description="Cyclic nucleotide-binding" evidence="4">
    <location>
        <begin position="17"/>
        <end position="135"/>
    </location>
</feature>
<keyword evidence="3" id="KW-0804">Transcription</keyword>
<proteinExistence type="predicted"/>
<dbReference type="SUPFAM" id="SSF46785">
    <property type="entry name" value="Winged helix' DNA-binding domain"/>
    <property type="match status" value="1"/>
</dbReference>
<evidence type="ECO:0000256" key="2">
    <source>
        <dbReference type="ARBA" id="ARBA00023125"/>
    </source>
</evidence>
<reference evidence="6" key="1">
    <citation type="journal article" date="2019" name="Int. J. Syst. Evol. Microbiol.">
        <title>The Global Catalogue of Microorganisms (GCM) 10K type strain sequencing project: providing services to taxonomists for standard genome sequencing and annotation.</title>
        <authorList>
            <consortium name="The Broad Institute Genomics Platform"/>
            <consortium name="The Broad Institute Genome Sequencing Center for Infectious Disease"/>
            <person name="Wu L."/>
            <person name="Ma J."/>
        </authorList>
    </citation>
    <scope>NUCLEOTIDE SEQUENCE [LARGE SCALE GENOMIC DNA]</scope>
    <source>
        <strain evidence="6">JCM 9933</strain>
    </source>
</reference>
<accession>A0ABP3RDK9</accession>
<dbReference type="CDD" id="cd00038">
    <property type="entry name" value="CAP_ED"/>
    <property type="match status" value="1"/>
</dbReference>
<dbReference type="InterPro" id="IPR012318">
    <property type="entry name" value="HTH_CRP"/>
</dbReference>
<dbReference type="Pfam" id="PF00027">
    <property type="entry name" value="cNMP_binding"/>
    <property type="match status" value="1"/>
</dbReference>
<dbReference type="InterPro" id="IPR036390">
    <property type="entry name" value="WH_DNA-bd_sf"/>
</dbReference>